<comment type="subunit">
    <text evidence="10">Oligomeric complex composed of two heavy chains and two light chains.</text>
</comment>
<evidence type="ECO:0000256" key="4">
    <source>
        <dbReference type="ARBA" id="ARBA00022701"/>
    </source>
</evidence>
<keyword evidence="9 10" id="KW-0206">Cytoskeleton</keyword>
<dbReference type="PANTHER" id="PTHR45783:SF6">
    <property type="entry name" value="KINESIN LIGHT CHAIN 4"/>
    <property type="match status" value="1"/>
</dbReference>
<reference evidence="12" key="1">
    <citation type="submission" date="2025-08" db="UniProtKB">
        <authorList>
            <consortium name="Ensembl"/>
        </authorList>
    </citation>
    <scope>IDENTIFICATION</scope>
</reference>
<evidence type="ECO:0000256" key="5">
    <source>
        <dbReference type="ARBA" id="ARBA00022737"/>
    </source>
</evidence>
<evidence type="ECO:0000313" key="12">
    <source>
        <dbReference type="Ensembl" id="ENSSANP00000085987.1"/>
    </source>
</evidence>
<dbReference type="GO" id="GO:0019894">
    <property type="term" value="F:kinesin binding"/>
    <property type="evidence" value="ECO:0007669"/>
    <property type="project" value="TreeGrafter"/>
</dbReference>
<dbReference type="SMART" id="SM00028">
    <property type="entry name" value="TPR"/>
    <property type="match status" value="5"/>
</dbReference>
<dbReference type="Ensembl" id="ENSSANT00000091392.1">
    <property type="protein sequence ID" value="ENSSANP00000085987.1"/>
    <property type="gene ID" value="ENSSANG00000042646.1"/>
</dbReference>
<comment type="function">
    <text evidence="10">Kinesin is a microtubule-associated force-producing protein that play a role in organelle transport.</text>
</comment>
<dbReference type="GO" id="GO:0005871">
    <property type="term" value="C:kinesin complex"/>
    <property type="evidence" value="ECO:0007669"/>
    <property type="project" value="UniProtKB-UniRule"/>
</dbReference>
<organism evidence="12 13">
    <name type="scientific">Sinocyclocheilus anshuiensis</name>
    <dbReference type="NCBI Taxonomy" id="1608454"/>
    <lineage>
        <taxon>Eukaryota</taxon>
        <taxon>Metazoa</taxon>
        <taxon>Chordata</taxon>
        <taxon>Craniata</taxon>
        <taxon>Vertebrata</taxon>
        <taxon>Euteleostomi</taxon>
        <taxon>Actinopterygii</taxon>
        <taxon>Neopterygii</taxon>
        <taxon>Teleostei</taxon>
        <taxon>Ostariophysi</taxon>
        <taxon>Cypriniformes</taxon>
        <taxon>Cyprinidae</taxon>
        <taxon>Cyprininae</taxon>
        <taxon>Sinocyclocheilus</taxon>
    </lineage>
</organism>
<keyword evidence="8 10" id="KW-0505">Motor protein</keyword>
<dbReference type="Pfam" id="PF13374">
    <property type="entry name" value="TPR_10"/>
    <property type="match status" value="1"/>
</dbReference>
<keyword evidence="6" id="KW-0802">TPR repeat</keyword>
<feature type="region of interest" description="Disordered" evidence="11">
    <location>
        <begin position="8"/>
        <end position="42"/>
    </location>
</feature>
<dbReference type="InterPro" id="IPR002151">
    <property type="entry name" value="Kinesin_light"/>
</dbReference>
<dbReference type="PROSITE" id="PS01160">
    <property type="entry name" value="KINESIN_LIGHT"/>
    <property type="match status" value="1"/>
</dbReference>
<dbReference type="Pfam" id="PF13424">
    <property type="entry name" value="TPR_12"/>
    <property type="match status" value="2"/>
</dbReference>
<evidence type="ECO:0000256" key="3">
    <source>
        <dbReference type="ARBA" id="ARBA00022490"/>
    </source>
</evidence>
<keyword evidence="3 10" id="KW-0963">Cytoplasm</keyword>
<comment type="similarity">
    <text evidence="2 10">Belongs to the kinesin light chain family.</text>
</comment>
<evidence type="ECO:0000256" key="10">
    <source>
        <dbReference type="RuleBase" id="RU367020"/>
    </source>
</evidence>
<keyword evidence="7" id="KW-0175">Coiled coil</keyword>
<evidence type="ECO:0000256" key="8">
    <source>
        <dbReference type="ARBA" id="ARBA00023175"/>
    </source>
</evidence>
<dbReference type="InterPro" id="IPR019734">
    <property type="entry name" value="TPR_rpt"/>
</dbReference>
<dbReference type="Proteomes" id="UP000472260">
    <property type="component" value="Unassembled WGS sequence"/>
</dbReference>
<dbReference type="GO" id="GO:0005874">
    <property type="term" value="C:microtubule"/>
    <property type="evidence" value="ECO:0007669"/>
    <property type="project" value="UniProtKB-UniRule"/>
</dbReference>
<dbReference type="SUPFAM" id="SSF48452">
    <property type="entry name" value="TPR-like"/>
    <property type="match status" value="2"/>
</dbReference>
<dbReference type="GO" id="GO:0007018">
    <property type="term" value="P:microtubule-based movement"/>
    <property type="evidence" value="ECO:0007669"/>
    <property type="project" value="TreeGrafter"/>
</dbReference>
<dbReference type="Gene3D" id="1.25.40.10">
    <property type="entry name" value="Tetratricopeptide repeat domain"/>
    <property type="match status" value="1"/>
</dbReference>
<dbReference type="InterPro" id="IPR011990">
    <property type="entry name" value="TPR-like_helical_dom_sf"/>
</dbReference>
<dbReference type="GO" id="GO:0005737">
    <property type="term" value="C:cytoplasm"/>
    <property type="evidence" value="ECO:0007669"/>
    <property type="project" value="TreeGrafter"/>
</dbReference>
<keyword evidence="13" id="KW-1185">Reference proteome</keyword>
<dbReference type="InterPro" id="IPR015792">
    <property type="entry name" value="Kinesin_light_repeat"/>
</dbReference>
<dbReference type="AlphaFoldDB" id="A0A671RQH1"/>
<proteinExistence type="inferred from homology"/>
<evidence type="ECO:0000256" key="1">
    <source>
        <dbReference type="ARBA" id="ARBA00004245"/>
    </source>
</evidence>
<accession>A0A671RQH1</accession>
<protein>
    <recommendedName>
        <fullName evidence="10">Kinesin light chain</fullName>
    </recommendedName>
</protein>
<evidence type="ECO:0000256" key="7">
    <source>
        <dbReference type="ARBA" id="ARBA00023054"/>
    </source>
</evidence>
<evidence type="ECO:0000256" key="11">
    <source>
        <dbReference type="SAM" id="MobiDB-lite"/>
    </source>
</evidence>
<name>A0A671RQH1_9TELE</name>
<evidence type="ECO:0000256" key="9">
    <source>
        <dbReference type="ARBA" id="ARBA00023212"/>
    </source>
</evidence>
<keyword evidence="4 10" id="KW-0493">Microtubule</keyword>
<sequence length="434" mass="49801">PFRVWKKMQDTVQNSESGEDLSVQDPLNDLLPNDEEDAAGQQGNYEISARRRTLHNLVKEYAAQGRYAVAVPLCRKALEELEKDYGHDHPKVATMLNILALMYRDQQKYKEAHRLLNDVLSIREKTLGKDHPAVEATLNNLAVLYGKRGQYKEAEPLCRRALEIREKVLGKDHPDIAKQLNNLAQVCQDQGKYEEVECYYRRALKIYECKLGPDDPNVAETKNNLASCTFKQGKYKEAEILYKEILTSAHEKEFGLVDAENKPIWMHAEEREEVSKVCVVDETSVCVSAHIPIINTTLKNLATLYHRQGKMKAADMLEECATRSHKRVQNRPHLSFVCLSRLSCFSSCLLFEEILAPHKPDLIHLCVFVQDGSGALNYKGPFARLKDELLKSSEMQRKKLQDRKPPETHNTKYKQTQHTFLLSNIYNIIYFGLL</sequence>
<evidence type="ECO:0000313" key="13">
    <source>
        <dbReference type="Proteomes" id="UP000472260"/>
    </source>
</evidence>
<evidence type="ECO:0000256" key="2">
    <source>
        <dbReference type="ARBA" id="ARBA00009622"/>
    </source>
</evidence>
<evidence type="ECO:0000256" key="6">
    <source>
        <dbReference type="ARBA" id="ARBA00022803"/>
    </source>
</evidence>
<comment type="subcellular location">
    <subcellularLocation>
        <location evidence="1 10">Cytoplasm</location>
        <location evidence="1 10">Cytoskeleton</location>
    </subcellularLocation>
</comment>
<keyword evidence="5" id="KW-0677">Repeat</keyword>
<reference evidence="12" key="2">
    <citation type="submission" date="2025-09" db="UniProtKB">
        <authorList>
            <consortium name="Ensembl"/>
        </authorList>
    </citation>
    <scope>IDENTIFICATION</scope>
</reference>
<dbReference type="PANTHER" id="PTHR45783">
    <property type="entry name" value="KINESIN LIGHT CHAIN"/>
    <property type="match status" value="1"/>
</dbReference>
<dbReference type="PRINTS" id="PR00381">
    <property type="entry name" value="KINESINLIGHT"/>
</dbReference>
<dbReference type="FunFam" id="1.25.40.10:FF:000003">
    <property type="entry name" value="kinesin light chain isoform X1"/>
    <property type="match status" value="1"/>
</dbReference>